<dbReference type="OrthoDB" id="6772146at2759"/>
<dbReference type="EMBL" id="CAKOFQ010007010">
    <property type="protein sequence ID" value="CAH1987070.1"/>
    <property type="molecule type" value="Genomic_DNA"/>
</dbReference>
<dbReference type="AlphaFoldDB" id="A0A9P0L291"/>
<proteinExistence type="predicted"/>
<dbReference type="PANTHER" id="PTHR10773">
    <property type="entry name" value="DNA-DIRECTED RNA POLYMERASES I, II, AND III SUBUNIT RPABC2"/>
    <property type="match status" value="1"/>
</dbReference>
<dbReference type="PANTHER" id="PTHR10773:SF19">
    <property type="match status" value="1"/>
</dbReference>
<reference evidence="1" key="1">
    <citation type="submission" date="2022-03" db="EMBL/GenBank/DDBJ databases">
        <authorList>
            <person name="Sayadi A."/>
        </authorList>
    </citation>
    <scope>NUCLEOTIDE SEQUENCE</scope>
</reference>
<name>A0A9P0L291_ACAOB</name>
<protein>
    <submittedName>
        <fullName evidence="1">Uncharacterized protein</fullName>
    </submittedName>
</protein>
<gene>
    <name evidence="1" type="ORF">ACAOBT_LOCUS17653</name>
</gene>
<sequence length="271" mass="32330">MCKKRKRMCYLFSSPLRTMIFSQFYSLGDLQQQREYIARFVLSQNPKHRTTNSNDPRRKQTHYFFLPLEGIRQLVCKKMFLGTLGISEKVCRTAIKKLNRTTSVLEKENRGDRRELQSSRDILIRKSIIEHINRFPRVESHYCRKSSTKQYLHEDLSLSTMYHMCKLEDQQTKGSFSLYRKIFRFMNLSFHKPKKDQCGLCKCYREGSEEVKANLEKEYLAHILEKETVREIKNSCKEKAKNDTKISNKLYTYQFLIIVPYFIKRGLLSTI</sequence>
<evidence type="ECO:0000313" key="2">
    <source>
        <dbReference type="Proteomes" id="UP001152888"/>
    </source>
</evidence>
<evidence type="ECO:0000313" key="1">
    <source>
        <dbReference type="EMBL" id="CAH1987070.1"/>
    </source>
</evidence>
<organism evidence="1 2">
    <name type="scientific">Acanthoscelides obtectus</name>
    <name type="common">Bean weevil</name>
    <name type="synonym">Bruchus obtectus</name>
    <dbReference type="NCBI Taxonomy" id="200917"/>
    <lineage>
        <taxon>Eukaryota</taxon>
        <taxon>Metazoa</taxon>
        <taxon>Ecdysozoa</taxon>
        <taxon>Arthropoda</taxon>
        <taxon>Hexapoda</taxon>
        <taxon>Insecta</taxon>
        <taxon>Pterygota</taxon>
        <taxon>Neoptera</taxon>
        <taxon>Endopterygota</taxon>
        <taxon>Coleoptera</taxon>
        <taxon>Polyphaga</taxon>
        <taxon>Cucujiformia</taxon>
        <taxon>Chrysomeloidea</taxon>
        <taxon>Chrysomelidae</taxon>
        <taxon>Bruchinae</taxon>
        <taxon>Bruchini</taxon>
        <taxon>Acanthoscelides</taxon>
    </lineage>
</organism>
<keyword evidence="2" id="KW-1185">Reference proteome</keyword>
<accession>A0A9P0L291</accession>
<comment type="caution">
    <text evidence="1">The sequence shown here is derived from an EMBL/GenBank/DDBJ whole genome shotgun (WGS) entry which is preliminary data.</text>
</comment>
<dbReference type="Proteomes" id="UP001152888">
    <property type="component" value="Unassembled WGS sequence"/>
</dbReference>